<name>A0A1L7CUS0_9CORY</name>
<dbReference type="RefSeq" id="WP_075664609.1">
    <property type="nucleotide sequence ID" value="NZ_CP009247.1"/>
</dbReference>
<dbReference type="EMBL" id="CP009247">
    <property type="protein sequence ID" value="APT89615.1"/>
    <property type="molecule type" value="Genomic_DNA"/>
</dbReference>
<keyword evidence="2" id="KW-1185">Reference proteome</keyword>
<evidence type="ECO:0000313" key="1">
    <source>
        <dbReference type="EMBL" id="APT89615.1"/>
    </source>
</evidence>
<reference evidence="1 2" key="1">
    <citation type="submission" date="2014-08" db="EMBL/GenBank/DDBJ databases">
        <title>Complete genome sequence of Corynebacterium frankenforstense ST18(T) (=DSM 45800(T)), isolated from raw cow milk.</title>
        <authorList>
            <person name="Ruckert C."/>
            <person name="Albersmeier A."/>
            <person name="Winkler A."/>
            <person name="Lipski A."/>
            <person name="Kalinowski J."/>
        </authorList>
    </citation>
    <scope>NUCLEOTIDE SEQUENCE [LARGE SCALE GENOMIC DNA]</scope>
    <source>
        <strain evidence="1 2">ST18</strain>
    </source>
</reference>
<protein>
    <submittedName>
        <fullName evidence="1">Uncharacterized protein</fullName>
    </submittedName>
</protein>
<proteinExistence type="predicted"/>
<dbReference type="AlphaFoldDB" id="A0A1L7CUS0"/>
<dbReference type="KEGG" id="cfk:CFRA_10675"/>
<organism evidence="1 2">
    <name type="scientific">Corynebacterium frankenforstense DSM 45800</name>
    <dbReference type="NCBI Taxonomy" id="1437875"/>
    <lineage>
        <taxon>Bacteria</taxon>
        <taxon>Bacillati</taxon>
        <taxon>Actinomycetota</taxon>
        <taxon>Actinomycetes</taxon>
        <taxon>Mycobacteriales</taxon>
        <taxon>Corynebacteriaceae</taxon>
        <taxon>Corynebacterium</taxon>
    </lineage>
</organism>
<gene>
    <name evidence="1" type="ORF">CFRA_10675</name>
</gene>
<evidence type="ECO:0000313" key="2">
    <source>
        <dbReference type="Proteomes" id="UP000185434"/>
    </source>
</evidence>
<dbReference type="Proteomes" id="UP000185434">
    <property type="component" value="Chromosome"/>
</dbReference>
<accession>A0A1L7CUS0</accession>
<sequence>MTENLILTEAFHARLRAALAAVNAPSIAVPLADPPRTAAALTRALTAWNGTLSDRARRRAEVLADLSLLSETALAADAETAAWLRR</sequence>